<evidence type="ECO:0000256" key="1">
    <source>
        <dbReference type="SAM" id="Phobius"/>
    </source>
</evidence>
<evidence type="ECO:0000313" key="3">
    <source>
        <dbReference type="Proteomes" id="UP000828390"/>
    </source>
</evidence>
<keyword evidence="1" id="KW-0472">Membrane</keyword>
<sequence length="86" mass="9525">MTLITDLWLCIDRRLTGRSGHRSGQRSSPVRSSFITGPVRSPVITGPVIVHHRSGPVTGQKKKSFIIIGLFFFFVKGLIIVNELPP</sequence>
<dbReference type="Proteomes" id="UP000828390">
    <property type="component" value="Unassembled WGS sequence"/>
</dbReference>
<keyword evidence="1" id="KW-1133">Transmembrane helix</keyword>
<dbReference type="EMBL" id="JAIWYP010000012">
    <property type="protein sequence ID" value="KAH3729514.1"/>
    <property type="molecule type" value="Genomic_DNA"/>
</dbReference>
<keyword evidence="1" id="KW-0812">Transmembrane</keyword>
<feature type="transmembrane region" description="Helical" evidence="1">
    <location>
        <begin position="64"/>
        <end position="81"/>
    </location>
</feature>
<accession>A0A9D4CQ27</accession>
<reference evidence="2" key="2">
    <citation type="submission" date="2020-11" db="EMBL/GenBank/DDBJ databases">
        <authorList>
            <person name="McCartney M.A."/>
            <person name="Auch B."/>
            <person name="Kono T."/>
            <person name="Mallez S."/>
            <person name="Becker A."/>
            <person name="Gohl D.M."/>
            <person name="Silverstein K.A.T."/>
            <person name="Koren S."/>
            <person name="Bechman K.B."/>
            <person name="Herman A."/>
            <person name="Abrahante J.E."/>
            <person name="Garbe J."/>
        </authorList>
    </citation>
    <scope>NUCLEOTIDE SEQUENCE</scope>
    <source>
        <strain evidence="2">Duluth1</strain>
        <tissue evidence="2">Whole animal</tissue>
    </source>
</reference>
<protein>
    <submittedName>
        <fullName evidence="2">Uncharacterized protein</fullName>
    </submittedName>
</protein>
<comment type="caution">
    <text evidence="2">The sequence shown here is derived from an EMBL/GenBank/DDBJ whole genome shotgun (WGS) entry which is preliminary data.</text>
</comment>
<dbReference type="AlphaFoldDB" id="A0A9D4CQ27"/>
<proteinExistence type="predicted"/>
<keyword evidence="3" id="KW-1185">Reference proteome</keyword>
<organism evidence="2 3">
    <name type="scientific">Dreissena polymorpha</name>
    <name type="common">Zebra mussel</name>
    <name type="synonym">Mytilus polymorpha</name>
    <dbReference type="NCBI Taxonomy" id="45954"/>
    <lineage>
        <taxon>Eukaryota</taxon>
        <taxon>Metazoa</taxon>
        <taxon>Spiralia</taxon>
        <taxon>Lophotrochozoa</taxon>
        <taxon>Mollusca</taxon>
        <taxon>Bivalvia</taxon>
        <taxon>Autobranchia</taxon>
        <taxon>Heteroconchia</taxon>
        <taxon>Euheterodonta</taxon>
        <taxon>Imparidentia</taxon>
        <taxon>Neoheterodontei</taxon>
        <taxon>Myida</taxon>
        <taxon>Dreissenoidea</taxon>
        <taxon>Dreissenidae</taxon>
        <taxon>Dreissena</taxon>
    </lineage>
</organism>
<evidence type="ECO:0000313" key="2">
    <source>
        <dbReference type="EMBL" id="KAH3729514.1"/>
    </source>
</evidence>
<gene>
    <name evidence="2" type="ORF">DPMN_055486</name>
</gene>
<name>A0A9D4CQ27_DREPO</name>
<reference evidence="2" key="1">
    <citation type="journal article" date="2019" name="bioRxiv">
        <title>The Genome of the Zebra Mussel, Dreissena polymorpha: A Resource for Invasive Species Research.</title>
        <authorList>
            <person name="McCartney M.A."/>
            <person name="Auch B."/>
            <person name="Kono T."/>
            <person name="Mallez S."/>
            <person name="Zhang Y."/>
            <person name="Obille A."/>
            <person name="Becker A."/>
            <person name="Abrahante J.E."/>
            <person name="Garbe J."/>
            <person name="Badalamenti J.P."/>
            <person name="Herman A."/>
            <person name="Mangelson H."/>
            <person name="Liachko I."/>
            <person name="Sullivan S."/>
            <person name="Sone E.D."/>
            <person name="Koren S."/>
            <person name="Silverstein K.A.T."/>
            <person name="Beckman K.B."/>
            <person name="Gohl D.M."/>
        </authorList>
    </citation>
    <scope>NUCLEOTIDE SEQUENCE</scope>
    <source>
        <strain evidence="2">Duluth1</strain>
        <tissue evidence="2">Whole animal</tissue>
    </source>
</reference>